<keyword evidence="2" id="KW-0479">Metal-binding</keyword>
<feature type="compositionally biased region" description="Low complexity" evidence="3">
    <location>
        <begin position="259"/>
        <end position="270"/>
    </location>
</feature>
<dbReference type="OrthoDB" id="1044949at2759"/>
<proteinExistence type="predicted"/>
<organism evidence="5 6">
    <name type="scientific">Miscanthus lutarioriparius</name>
    <dbReference type="NCBI Taxonomy" id="422564"/>
    <lineage>
        <taxon>Eukaryota</taxon>
        <taxon>Viridiplantae</taxon>
        <taxon>Streptophyta</taxon>
        <taxon>Embryophyta</taxon>
        <taxon>Tracheophyta</taxon>
        <taxon>Spermatophyta</taxon>
        <taxon>Magnoliopsida</taxon>
        <taxon>Liliopsida</taxon>
        <taxon>Poales</taxon>
        <taxon>Poaceae</taxon>
        <taxon>PACMAD clade</taxon>
        <taxon>Panicoideae</taxon>
        <taxon>Andropogonodae</taxon>
        <taxon>Andropogoneae</taxon>
        <taxon>Saccharinae</taxon>
        <taxon>Miscanthus</taxon>
    </lineage>
</organism>
<evidence type="ECO:0000313" key="5">
    <source>
        <dbReference type="EMBL" id="CAD6334876.1"/>
    </source>
</evidence>
<accession>A0A811S2D3</accession>
<dbReference type="EMBL" id="CAJGYO010000017">
    <property type="protein sequence ID" value="CAD6334876.1"/>
    <property type="molecule type" value="Genomic_DNA"/>
</dbReference>
<protein>
    <recommendedName>
        <fullName evidence="4">DDE Tnp4 domain-containing protein</fullName>
    </recommendedName>
</protein>
<dbReference type="InterPro" id="IPR027806">
    <property type="entry name" value="HARBI1_dom"/>
</dbReference>
<dbReference type="Pfam" id="PF13359">
    <property type="entry name" value="DDE_Tnp_4"/>
    <property type="match status" value="1"/>
</dbReference>
<evidence type="ECO:0000256" key="2">
    <source>
        <dbReference type="ARBA" id="ARBA00022723"/>
    </source>
</evidence>
<comment type="cofactor">
    <cofactor evidence="1">
        <name>a divalent metal cation</name>
        <dbReference type="ChEBI" id="CHEBI:60240"/>
    </cofactor>
</comment>
<name>A0A811S2D3_9POAL</name>
<feature type="domain" description="DDE Tnp4" evidence="4">
    <location>
        <begin position="43"/>
        <end position="127"/>
    </location>
</feature>
<evidence type="ECO:0000313" key="6">
    <source>
        <dbReference type="Proteomes" id="UP000604825"/>
    </source>
</evidence>
<sequence>MAIVVRSRKRKRAARREGITYAPIYERDRKRMEYLNDKIWKDDTTCVNMLRMNKAHFFKFCKYYLVDAGYGAKLGFLPPFRGVRYHLNEWRRNSVQNEKELFNRRHCSLRIIVEQAFGALKRRFKVIEDGSDEFNIPSDNDEDTQHTTYAGTAREWKQRVVQGLVDMLLGLQLDTFTITLDDEHYNNHIKDHKSIFDFLNKPIQHFEEMHTIFGSTMATGKFAKDSGVPLGTHGDSTDDWDNEVQRMEVQSDWNANEDNNATTSSATKATNPKKRDKGKKRAMTDQDPLVAAIK</sequence>
<keyword evidence="6" id="KW-1185">Reference proteome</keyword>
<dbReference type="Proteomes" id="UP000604825">
    <property type="component" value="Unassembled WGS sequence"/>
</dbReference>
<reference evidence="5" key="1">
    <citation type="submission" date="2020-10" db="EMBL/GenBank/DDBJ databases">
        <authorList>
            <person name="Han B."/>
            <person name="Lu T."/>
            <person name="Zhao Q."/>
            <person name="Huang X."/>
            <person name="Zhao Y."/>
        </authorList>
    </citation>
    <scope>NUCLEOTIDE SEQUENCE</scope>
</reference>
<feature type="compositionally biased region" description="Basic residues" evidence="3">
    <location>
        <begin position="271"/>
        <end position="281"/>
    </location>
</feature>
<feature type="region of interest" description="Disordered" evidence="3">
    <location>
        <begin position="246"/>
        <end position="294"/>
    </location>
</feature>
<gene>
    <name evidence="5" type="ORF">NCGR_LOCUS58974</name>
</gene>
<dbReference type="PANTHER" id="PTHR47127">
    <property type="entry name" value="10A19I.15"/>
    <property type="match status" value="1"/>
</dbReference>
<evidence type="ECO:0000259" key="4">
    <source>
        <dbReference type="Pfam" id="PF13359"/>
    </source>
</evidence>
<dbReference type="GO" id="GO:0046872">
    <property type="term" value="F:metal ion binding"/>
    <property type="evidence" value="ECO:0007669"/>
    <property type="project" value="UniProtKB-KW"/>
</dbReference>
<evidence type="ECO:0000256" key="1">
    <source>
        <dbReference type="ARBA" id="ARBA00001968"/>
    </source>
</evidence>
<evidence type="ECO:0000256" key="3">
    <source>
        <dbReference type="SAM" id="MobiDB-lite"/>
    </source>
</evidence>
<dbReference type="AlphaFoldDB" id="A0A811S2D3"/>
<comment type="caution">
    <text evidence="5">The sequence shown here is derived from an EMBL/GenBank/DDBJ whole genome shotgun (WGS) entry which is preliminary data.</text>
</comment>